<feature type="compositionally biased region" description="Low complexity" evidence="1">
    <location>
        <begin position="233"/>
        <end position="245"/>
    </location>
</feature>
<sequence length="294" mass="30320">MPPSQQAPLTPASRSTPGPSRRPFFAAAAMLVMGEAMFWTMLAAVQTGSGPAVLDGQVHDVLVGLRSPWATAVLGAVTTVTSPLSMTVGGLALAVGWAVWKREIWRPALLIGAMMATFALSTLIKQQVGRARPPSRDFLLGPDDALSFPSGHTFGAGVFLFVLAYLLVSGLTTRTTAVLAYAAAAIGTGAVALSRLYLGYHWLTDVLASIGLAVAVTGLVMLVDGLRAARRPAPAARTVADPVPVERAGAPSADAPTSGAPSADAPTAGAPSADRRRTPLRPDAQRLADHDRSG</sequence>
<dbReference type="AlphaFoldDB" id="A0A3N0BMQ1"/>
<gene>
    <name evidence="4" type="ORF">D7003_17855</name>
</gene>
<feature type="transmembrane region" description="Helical" evidence="2">
    <location>
        <begin position="107"/>
        <end position="125"/>
    </location>
</feature>
<evidence type="ECO:0000313" key="5">
    <source>
        <dbReference type="Proteomes" id="UP000273807"/>
    </source>
</evidence>
<dbReference type="SMART" id="SM00014">
    <property type="entry name" value="acidPPc"/>
    <property type="match status" value="1"/>
</dbReference>
<keyword evidence="2" id="KW-0812">Transmembrane</keyword>
<evidence type="ECO:0000256" key="1">
    <source>
        <dbReference type="SAM" id="MobiDB-lite"/>
    </source>
</evidence>
<dbReference type="OrthoDB" id="5289372at2"/>
<keyword evidence="2" id="KW-0472">Membrane</keyword>
<keyword evidence="5" id="KW-1185">Reference proteome</keyword>
<evidence type="ECO:0000259" key="3">
    <source>
        <dbReference type="SMART" id="SM00014"/>
    </source>
</evidence>
<dbReference type="PANTHER" id="PTHR14969">
    <property type="entry name" value="SPHINGOSINE-1-PHOSPHATE PHOSPHOHYDROLASE"/>
    <property type="match status" value="1"/>
</dbReference>
<feature type="transmembrane region" description="Helical" evidence="2">
    <location>
        <begin position="145"/>
        <end position="166"/>
    </location>
</feature>
<dbReference type="Pfam" id="PF01569">
    <property type="entry name" value="PAP2"/>
    <property type="match status" value="1"/>
</dbReference>
<dbReference type="InterPro" id="IPR000326">
    <property type="entry name" value="PAP2/HPO"/>
</dbReference>
<evidence type="ECO:0000256" key="2">
    <source>
        <dbReference type="SAM" id="Phobius"/>
    </source>
</evidence>
<feature type="transmembrane region" description="Helical" evidence="2">
    <location>
        <begin position="69"/>
        <end position="100"/>
    </location>
</feature>
<feature type="compositionally biased region" description="Polar residues" evidence="1">
    <location>
        <begin position="1"/>
        <end position="18"/>
    </location>
</feature>
<protein>
    <submittedName>
        <fullName evidence="4">Phosphatase PAP2 family protein</fullName>
    </submittedName>
</protein>
<dbReference type="InterPro" id="IPR036938">
    <property type="entry name" value="PAP2/HPO_sf"/>
</dbReference>
<feature type="transmembrane region" description="Helical" evidence="2">
    <location>
        <begin position="24"/>
        <end position="49"/>
    </location>
</feature>
<accession>A0A3N0BMQ1</accession>
<proteinExistence type="predicted"/>
<reference evidence="4 5" key="1">
    <citation type="submission" date="2018-10" db="EMBL/GenBank/DDBJ databases">
        <title>Genome sequencing of Arthrobacter oryzae TNB02.</title>
        <authorList>
            <person name="Cho Y.-J."/>
            <person name="Cho A."/>
            <person name="Kim O.-S."/>
        </authorList>
    </citation>
    <scope>NUCLEOTIDE SEQUENCE [LARGE SCALE GENOMIC DNA]</scope>
    <source>
        <strain evidence="4 5">TNB02</strain>
    </source>
</reference>
<dbReference type="SUPFAM" id="SSF48317">
    <property type="entry name" value="Acid phosphatase/Vanadium-dependent haloperoxidase"/>
    <property type="match status" value="1"/>
</dbReference>
<feature type="transmembrane region" description="Helical" evidence="2">
    <location>
        <begin position="206"/>
        <end position="223"/>
    </location>
</feature>
<keyword evidence="2" id="KW-1133">Transmembrane helix</keyword>
<dbReference type="PANTHER" id="PTHR14969:SF13">
    <property type="entry name" value="AT30094P"/>
    <property type="match status" value="1"/>
</dbReference>
<feature type="region of interest" description="Disordered" evidence="1">
    <location>
        <begin position="233"/>
        <end position="294"/>
    </location>
</feature>
<dbReference type="RefSeq" id="WP_123256756.1">
    <property type="nucleotide sequence ID" value="NZ_RBED01000137.1"/>
</dbReference>
<feature type="region of interest" description="Disordered" evidence="1">
    <location>
        <begin position="1"/>
        <end position="20"/>
    </location>
</feature>
<feature type="compositionally biased region" description="Basic and acidic residues" evidence="1">
    <location>
        <begin position="283"/>
        <end position="294"/>
    </location>
</feature>
<dbReference type="Gene3D" id="1.20.144.10">
    <property type="entry name" value="Phosphatidic acid phosphatase type 2/haloperoxidase"/>
    <property type="match status" value="2"/>
</dbReference>
<organism evidence="4 5">
    <name type="scientific">Arthrobacter oryzae</name>
    <dbReference type="NCBI Taxonomy" id="409290"/>
    <lineage>
        <taxon>Bacteria</taxon>
        <taxon>Bacillati</taxon>
        <taxon>Actinomycetota</taxon>
        <taxon>Actinomycetes</taxon>
        <taxon>Micrococcales</taxon>
        <taxon>Micrococcaceae</taxon>
        <taxon>Arthrobacter</taxon>
    </lineage>
</organism>
<comment type="caution">
    <text evidence="4">The sequence shown here is derived from an EMBL/GenBank/DDBJ whole genome shotgun (WGS) entry which is preliminary data.</text>
</comment>
<evidence type="ECO:0000313" key="4">
    <source>
        <dbReference type="EMBL" id="RNL49985.1"/>
    </source>
</evidence>
<feature type="domain" description="Phosphatidic acid phosphatase type 2/haloperoxidase" evidence="3">
    <location>
        <begin position="105"/>
        <end position="221"/>
    </location>
</feature>
<feature type="transmembrane region" description="Helical" evidence="2">
    <location>
        <begin position="178"/>
        <end position="200"/>
    </location>
</feature>
<dbReference type="CDD" id="cd03392">
    <property type="entry name" value="PAP2_like_2"/>
    <property type="match status" value="1"/>
</dbReference>
<dbReference type="EMBL" id="RBED01000137">
    <property type="protein sequence ID" value="RNL49985.1"/>
    <property type="molecule type" value="Genomic_DNA"/>
</dbReference>
<dbReference type="Proteomes" id="UP000273807">
    <property type="component" value="Unassembled WGS sequence"/>
</dbReference>
<name>A0A3N0BMQ1_9MICC</name>